<dbReference type="CDD" id="cd06263">
    <property type="entry name" value="MAM"/>
    <property type="match status" value="1"/>
</dbReference>
<accession>W8VR07</accession>
<dbReference type="PANTHER" id="PTHR33607">
    <property type="entry name" value="ENDONUCLEASE-1"/>
    <property type="match status" value="1"/>
</dbReference>
<evidence type="ECO:0000256" key="4">
    <source>
        <dbReference type="ARBA" id="ARBA00022801"/>
    </source>
</evidence>
<dbReference type="KEGG" id="nmf:NMS_1361"/>
<evidence type="ECO:0000256" key="1">
    <source>
        <dbReference type="ARBA" id="ARBA00006429"/>
    </source>
</evidence>
<dbReference type="Pfam" id="PF04231">
    <property type="entry name" value="Endonuclease_1"/>
    <property type="match status" value="1"/>
</dbReference>
<feature type="domain" description="MAM" evidence="6">
    <location>
        <begin position="281"/>
        <end position="443"/>
    </location>
</feature>
<keyword evidence="8" id="KW-1185">Reference proteome</keyword>
<keyword evidence="4" id="KW-0378">Hydrolase</keyword>
<dbReference type="SUPFAM" id="SSF54060">
    <property type="entry name" value="His-Me finger endonucleases"/>
    <property type="match status" value="1"/>
</dbReference>
<dbReference type="InterPro" id="IPR000998">
    <property type="entry name" value="MAM_dom"/>
</dbReference>
<protein>
    <submittedName>
        <fullName evidence="7">Chitinase</fullName>
    </submittedName>
</protein>
<dbReference type="InterPro" id="IPR007346">
    <property type="entry name" value="Endonuclease-I"/>
</dbReference>
<keyword evidence="3 5" id="KW-0732">Signal</keyword>
<dbReference type="InterPro" id="IPR026444">
    <property type="entry name" value="Secre_tail"/>
</dbReference>
<gene>
    <name evidence="7" type="ORF">NMS_1361</name>
</gene>
<evidence type="ECO:0000313" key="8">
    <source>
        <dbReference type="Proteomes" id="UP000031760"/>
    </source>
</evidence>
<dbReference type="Pfam" id="PF18962">
    <property type="entry name" value="Por_Secre_tail"/>
    <property type="match status" value="1"/>
</dbReference>
<feature type="chain" id="PRO_5004915974" evidence="5">
    <location>
        <begin position="19"/>
        <end position="640"/>
    </location>
</feature>
<dbReference type="NCBIfam" id="TIGR04183">
    <property type="entry name" value="Por_Secre_tail"/>
    <property type="match status" value="1"/>
</dbReference>
<dbReference type="GO" id="GO:0005975">
    <property type="term" value="P:carbohydrate metabolic process"/>
    <property type="evidence" value="ECO:0007669"/>
    <property type="project" value="UniProtKB-ARBA"/>
</dbReference>
<dbReference type="Proteomes" id="UP000031760">
    <property type="component" value="Chromosome"/>
</dbReference>
<evidence type="ECO:0000313" key="7">
    <source>
        <dbReference type="EMBL" id="BAO55370.1"/>
    </source>
</evidence>
<dbReference type="GO" id="GO:0016020">
    <property type="term" value="C:membrane"/>
    <property type="evidence" value="ECO:0007669"/>
    <property type="project" value="InterPro"/>
</dbReference>
<dbReference type="SMART" id="SM00137">
    <property type="entry name" value="MAM"/>
    <property type="match status" value="1"/>
</dbReference>
<dbReference type="STRING" id="1454201.NMS_1361"/>
<dbReference type="NCBIfam" id="NF038128">
    <property type="entry name" value="choice_anch_J"/>
    <property type="match status" value="1"/>
</dbReference>
<dbReference type="PROSITE" id="PS50060">
    <property type="entry name" value="MAM_2"/>
    <property type="match status" value="1"/>
</dbReference>
<dbReference type="Pfam" id="PF00629">
    <property type="entry name" value="MAM"/>
    <property type="match status" value="1"/>
</dbReference>
<dbReference type="GO" id="GO:0004553">
    <property type="term" value="F:hydrolase activity, hydrolyzing O-glycosyl compounds"/>
    <property type="evidence" value="ECO:0007669"/>
    <property type="project" value="UniProtKB-ARBA"/>
</dbReference>
<evidence type="ECO:0000256" key="5">
    <source>
        <dbReference type="SAM" id="SignalP"/>
    </source>
</evidence>
<dbReference type="Gene3D" id="2.60.120.200">
    <property type="match status" value="1"/>
</dbReference>
<dbReference type="InterPro" id="IPR044925">
    <property type="entry name" value="His-Me_finger_sf"/>
</dbReference>
<dbReference type="HOGENOM" id="CLU_019348_2_1_10"/>
<keyword evidence="2" id="KW-0540">Nuclease</keyword>
<sequence length="640" mass="69656">MKLKLLTLLFFTTAIVFAQVPAYYNDVNTSLSGQALKAELSNKVTITQNVTLSYTPGVWDAMKQIDLDPTNTNNVILVYGYDDTDQDLTNDRTRNKNLNGGATTDWNREHVFPKSLGNPNLGTTGPGSDIHHLFPADVTRNASRSNRKFASGSGNSGITAQGYWYPGDEFKGDVARMMMFMYVRYGTRCLGSSVGVGNPVSTDTGMIDLFLQWNVEDPVSDFEVNRNELIEGIQGNRNPFIDNPAFATSIWNGPQAEDRFNSGSGTGGNTLCATTINNLPYAESFESGFGNWVQASSGDDFNWDRVSGSTPSSNTGPASASQGSNYLYMESSAPNYSSKRAILYGPCVDIPSSGASTFSFKYHMYGSTAMGSLSVEASLNGISWTSVWSRSGNQGNQWNSTIVDLDAYKGQIVQLRFNGLTGTTWQGDMAIDDLKILNVSTAKPSTYAINMRITFDNYPEETSWEIRNSNNQLATSGNNYGSFTPGSTINISKTLSDGCYTLIFKDAYGDGICCAYGNGSYTLTDTTNNTILASGGSFGASESTLFCLSNGKMTLVNESDNTTELDKSLVKLFPNPAKDDISITSSYPVSSYSILNTLGQRVANGILVDRKINVSELQSGVYFLQLHIENEVLVKRFIKE</sequence>
<dbReference type="EMBL" id="AP014548">
    <property type="protein sequence ID" value="BAO55370.1"/>
    <property type="molecule type" value="Genomic_DNA"/>
</dbReference>
<feature type="signal peptide" evidence="5">
    <location>
        <begin position="1"/>
        <end position="18"/>
    </location>
</feature>
<proteinExistence type="inferred from homology"/>
<reference evidence="7 8" key="1">
    <citation type="journal article" date="2014" name="Proc. Natl. Acad. Sci. U.S.A.">
        <title>Functional characterization of flavobacteria rhodopsins reveals a unique class of light-driven chloride pump in bacteria.</title>
        <authorList>
            <person name="Yoshizawa S."/>
            <person name="Kumagai Y."/>
            <person name="Kim H."/>
            <person name="Ogura Y."/>
            <person name="Hayashi T."/>
            <person name="Iwasaki W."/>
            <person name="DeLong E.F."/>
            <person name="Kogure K."/>
        </authorList>
    </citation>
    <scope>NUCLEOTIDE SEQUENCE [LARGE SCALE GENOMIC DNA]</scope>
    <source>
        <strain evidence="7 8">S1-08</strain>
    </source>
</reference>
<comment type="similarity">
    <text evidence="1">Belongs to the EndA/NucM nuclease family.</text>
</comment>
<dbReference type="InterPro" id="IPR013320">
    <property type="entry name" value="ConA-like_dom_sf"/>
</dbReference>
<dbReference type="OrthoDB" id="5500612at2"/>
<evidence type="ECO:0000259" key="6">
    <source>
        <dbReference type="PROSITE" id="PS50060"/>
    </source>
</evidence>
<dbReference type="RefSeq" id="WP_052476784.1">
    <property type="nucleotide sequence ID" value="NZ_AP014548.1"/>
</dbReference>
<name>W8VR07_9FLAO</name>
<organism evidence="7 8">
    <name type="scientific">Nonlabens marinus S1-08</name>
    <dbReference type="NCBI Taxonomy" id="1454201"/>
    <lineage>
        <taxon>Bacteria</taxon>
        <taxon>Pseudomonadati</taxon>
        <taxon>Bacteroidota</taxon>
        <taxon>Flavobacteriia</taxon>
        <taxon>Flavobacteriales</taxon>
        <taxon>Flavobacteriaceae</taxon>
        <taxon>Nonlabens</taxon>
    </lineage>
</organism>
<evidence type="ECO:0000256" key="3">
    <source>
        <dbReference type="ARBA" id="ARBA00022729"/>
    </source>
</evidence>
<dbReference type="GO" id="GO:0004518">
    <property type="term" value="F:nuclease activity"/>
    <property type="evidence" value="ECO:0007669"/>
    <property type="project" value="UniProtKB-KW"/>
</dbReference>
<dbReference type="SUPFAM" id="SSF49899">
    <property type="entry name" value="Concanavalin A-like lectins/glucanases"/>
    <property type="match status" value="1"/>
</dbReference>
<dbReference type="PANTHER" id="PTHR33607:SF2">
    <property type="entry name" value="ENDONUCLEASE-1"/>
    <property type="match status" value="1"/>
</dbReference>
<dbReference type="AlphaFoldDB" id="W8VR07"/>
<evidence type="ECO:0000256" key="2">
    <source>
        <dbReference type="ARBA" id="ARBA00022722"/>
    </source>
</evidence>